<feature type="compositionally biased region" description="Basic and acidic residues" evidence="1">
    <location>
        <begin position="1"/>
        <end position="16"/>
    </location>
</feature>
<keyword evidence="3" id="KW-1185">Reference proteome</keyword>
<reference evidence="2 3" key="1">
    <citation type="submission" date="2019-02" db="EMBL/GenBank/DDBJ databases">
        <title>Deep-cultivation of Planctomycetes and their phenomic and genomic characterization uncovers novel biology.</title>
        <authorList>
            <person name="Wiegand S."/>
            <person name="Jogler M."/>
            <person name="Boedeker C."/>
            <person name="Pinto D."/>
            <person name="Vollmers J."/>
            <person name="Rivas-Marin E."/>
            <person name="Kohn T."/>
            <person name="Peeters S.H."/>
            <person name="Heuer A."/>
            <person name="Rast P."/>
            <person name="Oberbeckmann S."/>
            <person name="Bunk B."/>
            <person name="Jeske O."/>
            <person name="Meyerdierks A."/>
            <person name="Storesund J.E."/>
            <person name="Kallscheuer N."/>
            <person name="Luecker S."/>
            <person name="Lage O.M."/>
            <person name="Pohl T."/>
            <person name="Merkel B.J."/>
            <person name="Hornburger P."/>
            <person name="Mueller R.-W."/>
            <person name="Bruemmer F."/>
            <person name="Labrenz M."/>
            <person name="Spormann A.M."/>
            <person name="Op den Camp H."/>
            <person name="Overmann J."/>
            <person name="Amann R."/>
            <person name="Jetten M.S.M."/>
            <person name="Mascher T."/>
            <person name="Medema M.H."/>
            <person name="Devos D.P."/>
            <person name="Kaster A.-K."/>
            <person name="Ovreas L."/>
            <person name="Rohde M."/>
            <person name="Galperin M.Y."/>
            <person name="Jogler C."/>
        </authorList>
    </citation>
    <scope>NUCLEOTIDE SEQUENCE [LARGE SCALE GENOMIC DNA]</scope>
    <source>
        <strain evidence="2 3">FF011L</strain>
    </source>
</reference>
<proteinExistence type="predicted"/>
<dbReference type="AlphaFoldDB" id="A0A517MHC8"/>
<feature type="region of interest" description="Disordered" evidence="1">
    <location>
        <begin position="1"/>
        <end position="37"/>
    </location>
</feature>
<sequence>MGDKGSKDKGKKEQQKKALLTPKEKRKAKNDKKAKGA</sequence>
<dbReference type="Proteomes" id="UP000320672">
    <property type="component" value="Chromosome"/>
</dbReference>
<protein>
    <submittedName>
        <fullName evidence="2">Uncharacterized protein</fullName>
    </submittedName>
</protein>
<dbReference type="KEGG" id="rml:FF011L_30640"/>
<name>A0A517MHC8_9BACT</name>
<evidence type="ECO:0000313" key="3">
    <source>
        <dbReference type="Proteomes" id="UP000320672"/>
    </source>
</evidence>
<gene>
    <name evidence="2" type="ORF">FF011L_30640</name>
</gene>
<accession>A0A517MHC8</accession>
<evidence type="ECO:0000313" key="2">
    <source>
        <dbReference type="EMBL" id="QDS94285.1"/>
    </source>
</evidence>
<dbReference type="EMBL" id="CP036262">
    <property type="protein sequence ID" value="QDS94285.1"/>
    <property type="molecule type" value="Genomic_DNA"/>
</dbReference>
<organism evidence="2 3">
    <name type="scientific">Roseimaritima multifibrata</name>
    <dbReference type="NCBI Taxonomy" id="1930274"/>
    <lineage>
        <taxon>Bacteria</taxon>
        <taxon>Pseudomonadati</taxon>
        <taxon>Planctomycetota</taxon>
        <taxon>Planctomycetia</taxon>
        <taxon>Pirellulales</taxon>
        <taxon>Pirellulaceae</taxon>
        <taxon>Roseimaritima</taxon>
    </lineage>
</organism>
<evidence type="ECO:0000256" key="1">
    <source>
        <dbReference type="SAM" id="MobiDB-lite"/>
    </source>
</evidence>